<reference evidence="1 2" key="1">
    <citation type="submission" date="2019-06" db="EMBL/GenBank/DDBJ databases">
        <title>Genomic Encyclopedia of Type Strains, Phase IV (KMG-V): Genome sequencing to study the core and pangenomes of soil and plant-associated prokaryotes.</title>
        <authorList>
            <person name="Whitman W."/>
        </authorList>
    </citation>
    <scope>NUCLEOTIDE SEQUENCE [LARGE SCALE GENOMIC DNA]</scope>
    <source>
        <strain evidence="1 2">BR 11140</strain>
    </source>
</reference>
<evidence type="ECO:0000313" key="2">
    <source>
        <dbReference type="Proteomes" id="UP000318050"/>
    </source>
</evidence>
<dbReference type="InterPro" id="IPR011990">
    <property type="entry name" value="TPR-like_helical_dom_sf"/>
</dbReference>
<dbReference type="EMBL" id="VITT01000006">
    <property type="protein sequence ID" value="TWB60548.1"/>
    <property type="molecule type" value="Genomic_DNA"/>
</dbReference>
<organism evidence="1 2">
    <name type="scientific">Nitrospirillum amazonense</name>
    <dbReference type="NCBI Taxonomy" id="28077"/>
    <lineage>
        <taxon>Bacteria</taxon>
        <taxon>Pseudomonadati</taxon>
        <taxon>Pseudomonadota</taxon>
        <taxon>Alphaproteobacteria</taxon>
        <taxon>Rhodospirillales</taxon>
        <taxon>Azospirillaceae</taxon>
        <taxon>Nitrospirillum</taxon>
    </lineage>
</organism>
<proteinExistence type="predicted"/>
<evidence type="ECO:0000313" key="1">
    <source>
        <dbReference type="EMBL" id="TWB60548.1"/>
    </source>
</evidence>
<sequence>MDPTKTPSPWAVREQVDRLRASPQFAGSERLLAFLHFIVEETLKDGGAPLREAVIGNAVYGREPPYDPRIDSTVRVEARRLRRKLEDHYAGPGRADPVVITLPTGGYVPHFTLNTMPPAVETDAPTPLAEGPTYTPGFGAAVAVMPLRALSRAPGDESFADGLTDELIYALGRAQGLRVTSRAVAFQAHDQGWTVPALARELGVDAVLQGTVRRQEGMLRVTVEVSNPKGFVIWSDRFDAPDHEHLRLQERIAATVLSRVRLDTSAMRASRVSPGPVALEAHARIYRARQLLDQQTPAALYEALEIFQRVAEGAADYARGHSGVADCQCDLFRLGLVGHAEAKAAAEAAVRRALEIDPQSVEALTTRATVAAWLDRDAVAAEADFTRALRLGDHARAARLYGVFLTIFDRQEEAEHLFREARAIEPFSVQQDIAEATSHYQGRRHAQLIAAASQADGQAAGVSAEVLVCRALAHVFGGDPDGARALVGAIERATAKHPDLVYARAEIEAWLGEPERGWRLLATSDTVPATAFARATLAAALNDEARGLAALNRAIDRRELSTVWLRTDSRFDAWRDRPGFQAVMDRLMPPKAAAQAG</sequence>
<dbReference type="OrthoDB" id="100177at2"/>
<dbReference type="SUPFAM" id="SSF48452">
    <property type="entry name" value="TPR-like"/>
    <property type="match status" value="1"/>
</dbReference>
<accession>A0A560INJ7</accession>
<protein>
    <submittedName>
        <fullName evidence="1">TolB-like protein</fullName>
    </submittedName>
</protein>
<dbReference type="AlphaFoldDB" id="A0A560INJ7"/>
<dbReference type="Gene3D" id="1.25.40.10">
    <property type="entry name" value="Tetratricopeptide repeat domain"/>
    <property type="match status" value="1"/>
</dbReference>
<dbReference type="Proteomes" id="UP000318050">
    <property type="component" value="Unassembled WGS sequence"/>
</dbReference>
<comment type="caution">
    <text evidence="1">The sequence shown here is derived from an EMBL/GenBank/DDBJ whole genome shotgun (WGS) entry which is preliminary data.</text>
</comment>
<name>A0A560INJ7_9PROT</name>
<gene>
    <name evidence="1" type="ORF">FBZ92_106109</name>
</gene>